<dbReference type="Proteomes" id="UP000295390">
    <property type="component" value="Unassembled WGS sequence"/>
</dbReference>
<sequence>MQKKDTTTLSMSNTFSDRIRLPFNFETSKMLEEAKALQLDNFEYYNVIPLRSPAHLVDNSLPFPPPAEDYADGSWTNWLDTPALEKSPYLTQVIDFFKEHTTVTLVRLLRLAPHSVVKEHTDPTLGLEIEKSVIRLTIPILNNENVTFYLNNTPVFMNPGECWYMRLTDPHKVVNNGDEERINLTVDIIPNEWIRQIITQSEQNTN</sequence>
<dbReference type="InterPro" id="IPR027443">
    <property type="entry name" value="IPNS-like_sf"/>
</dbReference>
<accession>A0A4R6TGE3</accession>
<evidence type="ECO:0000313" key="3">
    <source>
        <dbReference type="Proteomes" id="UP000295390"/>
    </source>
</evidence>
<proteinExistence type="predicted"/>
<dbReference type="Pfam" id="PF05118">
    <property type="entry name" value="Asp_Arg_Hydrox"/>
    <property type="match status" value="1"/>
</dbReference>
<dbReference type="RefSeq" id="WP_243743982.1">
    <property type="nucleotide sequence ID" value="NZ_SNYH01000005.1"/>
</dbReference>
<evidence type="ECO:0000313" key="2">
    <source>
        <dbReference type="EMBL" id="TDQ24022.1"/>
    </source>
</evidence>
<dbReference type="Gene3D" id="2.60.120.330">
    <property type="entry name" value="B-lactam Antibiotic, Isopenicillin N Synthase, Chain"/>
    <property type="match status" value="1"/>
</dbReference>
<feature type="domain" description="Aspartyl/asparaginy/proline hydroxylase" evidence="1">
    <location>
        <begin position="81"/>
        <end position="189"/>
    </location>
</feature>
<organism evidence="2 3">
    <name type="scientific">Tenacibaculum caenipelagi</name>
    <dbReference type="NCBI Taxonomy" id="1325435"/>
    <lineage>
        <taxon>Bacteria</taxon>
        <taxon>Pseudomonadati</taxon>
        <taxon>Bacteroidota</taxon>
        <taxon>Flavobacteriia</taxon>
        <taxon>Flavobacteriales</taxon>
        <taxon>Flavobacteriaceae</taxon>
        <taxon>Tenacibaculum</taxon>
    </lineage>
</organism>
<name>A0A4R6TGE3_9FLAO</name>
<reference evidence="2 3" key="1">
    <citation type="submission" date="2019-03" db="EMBL/GenBank/DDBJ databases">
        <title>Genomic Encyclopedia of Type Strains, Phase III (KMG-III): the genomes of soil and plant-associated and newly described type strains.</title>
        <authorList>
            <person name="Whitman W."/>
        </authorList>
    </citation>
    <scope>NUCLEOTIDE SEQUENCE [LARGE SCALE GENOMIC DNA]</scope>
    <source>
        <strain evidence="2 3">CECT 8283</strain>
    </source>
</reference>
<protein>
    <submittedName>
        <fullName evidence="2">Aspartyl/asparaginyl beta-hydroxylase</fullName>
    </submittedName>
</protein>
<dbReference type="AlphaFoldDB" id="A0A4R6TGE3"/>
<keyword evidence="3" id="KW-1185">Reference proteome</keyword>
<comment type="caution">
    <text evidence="2">The sequence shown here is derived from an EMBL/GenBank/DDBJ whole genome shotgun (WGS) entry which is preliminary data.</text>
</comment>
<dbReference type="SUPFAM" id="SSF51197">
    <property type="entry name" value="Clavaminate synthase-like"/>
    <property type="match status" value="1"/>
</dbReference>
<gene>
    <name evidence="2" type="ORF">DFQ07_2561</name>
</gene>
<dbReference type="InterPro" id="IPR007803">
    <property type="entry name" value="Asp/Arg/Pro-Hydrxlase"/>
</dbReference>
<dbReference type="EMBL" id="SNYH01000005">
    <property type="protein sequence ID" value="TDQ24022.1"/>
    <property type="molecule type" value="Genomic_DNA"/>
</dbReference>
<evidence type="ECO:0000259" key="1">
    <source>
        <dbReference type="Pfam" id="PF05118"/>
    </source>
</evidence>